<accession>X1H5N9</accession>
<dbReference type="InterPro" id="IPR036291">
    <property type="entry name" value="NAD(P)-bd_dom_sf"/>
</dbReference>
<dbReference type="AlphaFoldDB" id="X1H5N9"/>
<evidence type="ECO:0000313" key="3">
    <source>
        <dbReference type="EMBL" id="GAH40618.1"/>
    </source>
</evidence>
<proteinExistence type="inferred from homology"/>
<dbReference type="GO" id="GO:0016491">
    <property type="term" value="F:oxidoreductase activity"/>
    <property type="evidence" value="ECO:0007669"/>
    <property type="project" value="UniProtKB-KW"/>
</dbReference>
<organism evidence="3">
    <name type="scientific">marine sediment metagenome</name>
    <dbReference type="NCBI Taxonomy" id="412755"/>
    <lineage>
        <taxon>unclassified sequences</taxon>
        <taxon>metagenomes</taxon>
        <taxon>ecological metagenomes</taxon>
    </lineage>
</organism>
<comment type="similarity">
    <text evidence="1">Belongs to the short-chain dehydrogenases/reductases (SDR) family.</text>
</comment>
<dbReference type="PRINTS" id="PR00080">
    <property type="entry name" value="SDRFAMILY"/>
</dbReference>
<dbReference type="InterPro" id="IPR002347">
    <property type="entry name" value="SDR_fam"/>
</dbReference>
<reference evidence="3" key="1">
    <citation type="journal article" date="2014" name="Front. Microbiol.">
        <title>High frequency of phylogenetically diverse reductive dehalogenase-homologous genes in deep subseafloor sedimentary metagenomes.</title>
        <authorList>
            <person name="Kawai M."/>
            <person name="Futagami T."/>
            <person name="Toyoda A."/>
            <person name="Takaki Y."/>
            <person name="Nishi S."/>
            <person name="Hori S."/>
            <person name="Arai W."/>
            <person name="Tsubouchi T."/>
            <person name="Morono Y."/>
            <person name="Uchiyama I."/>
            <person name="Ito T."/>
            <person name="Fujiyama A."/>
            <person name="Inagaki F."/>
            <person name="Takami H."/>
        </authorList>
    </citation>
    <scope>NUCLEOTIDE SEQUENCE</scope>
    <source>
        <strain evidence="3">Expedition CK06-06</strain>
    </source>
</reference>
<sequence>YEVKSKYYYFDFAKIDQIERKISEIISIYKKIDVLINNVGVCPMKSFEHITIDEWNQVINLNLSSIFFLTKEVVKYMMQRKYGKVVNVSSVASKVGGISTGPHYVASKGGIDSLTRYFAKKLANNNINVNAVSPSTTDTELIEDWDNSIIDHIISMTPLKRLATANDIANAVLFLSSDNASFITGEILNINGGFYMD</sequence>
<evidence type="ECO:0008006" key="4">
    <source>
        <dbReference type="Google" id="ProtNLM"/>
    </source>
</evidence>
<dbReference type="SUPFAM" id="SSF51735">
    <property type="entry name" value="NAD(P)-binding Rossmann-fold domains"/>
    <property type="match status" value="1"/>
</dbReference>
<feature type="non-terminal residue" evidence="3">
    <location>
        <position position="1"/>
    </location>
</feature>
<dbReference type="EMBL" id="BARU01011055">
    <property type="protein sequence ID" value="GAH40618.1"/>
    <property type="molecule type" value="Genomic_DNA"/>
</dbReference>
<dbReference type="PRINTS" id="PR00081">
    <property type="entry name" value="GDHRDH"/>
</dbReference>
<keyword evidence="2" id="KW-0560">Oxidoreductase</keyword>
<evidence type="ECO:0000256" key="1">
    <source>
        <dbReference type="ARBA" id="ARBA00006484"/>
    </source>
</evidence>
<gene>
    <name evidence="3" type="ORF">S03H2_20871</name>
</gene>
<dbReference type="InterPro" id="IPR050259">
    <property type="entry name" value="SDR"/>
</dbReference>
<dbReference type="FunFam" id="3.40.50.720:FF:000173">
    <property type="entry name" value="3-oxoacyl-[acyl-carrier protein] reductase"/>
    <property type="match status" value="1"/>
</dbReference>
<dbReference type="Pfam" id="PF13561">
    <property type="entry name" value="adh_short_C2"/>
    <property type="match status" value="1"/>
</dbReference>
<dbReference type="PANTHER" id="PTHR42879:SF2">
    <property type="entry name" value="3-OXOACYL-[ACYL-CARRIER-PROTEIN] REDUCTASE FABG"/>
    <property type="match status" value="1"/>
</dbReference>
<dbReference type="Gene3D" id="3.40.50.720">
    <property type="entry name" value="NAD(P)-binding Rossmann-like Domain"/>
    <property type="match status" value="1"/>
</dbReference>
<comment type="caution">
    <text evidence="3">The sequence shown here is derived from an EMBL/GenBank/DDBJ whole genome shotgun (WGS) entry which is preliminary data.</text>
</comment>
<dbReference type="PANTHER" id="PTHR42879">
    <property type="entry name" value="3-OXOACYL-(ACYL-CARRIER-PROTEIN) REDUCTASE"/>
    <property type="match status" value="1"/>
</dbReference>
<name>X1H5N9_9ZZZZ</name>
<protein>
    <recommendedName>
        <fullName evidence="4">SDR family oxidoreductase</fullName>
    </recommendedName>
</protein>
<evidence type="ECO:0000256" key="2">
    <source>
        <dbReference type="ARBA" id="ARBA00023002"/>
    </source>
</evidence>